<feature type="transmembrane region" description="Helical" evidence="7">
    <location>
        <begin position="101"/>
        <end position="124"/>
    </location>
</feature>
<evidence type="ECO:0000313" key="9">
    <source>
        <dbReference type="EMBL" id="TSH93385.1"/>
    </source>
</evidence>
<dbReference type="Pfam" id="PF12911">
    <property type="entry name" value="OppC_N"/>
    <property type="match status" value="1"/>
</dbReference>
<dbReference type="PROSITE" id="PS50928">
    <property type="entry name" value="ABC_TM1"/>
    <property type="match status" value="1"/>
</dbReference>
<dbReference type="InterPro" id="IPR035906">
    <property type="entry name" value="MetI-like_sf"/>
</dbReference>
<dbReference type="InterPro" id="IPR050366">
    <property type="entry name" value="BP-dependent_transpt_permease"/>
</dbReference>
<comment type="similarity">
    <text evidence="7">Belongs to the binding-protein-dependent transport system permease family.</text>
</comment>
<protein>
    <submittedName>
        <fullName evidence="9">ABC transporter permease</fullName>
    </submittedName>
</protein>
<dbReference type="AlphaFoldDB" id="A0A556AKK9"/>
<keyword evidence="5 7" id="KW-1133">Transmembrane helix</keyword>
<reference evidence="9 10" key="1">
    <citation type="submission" date="2019-07" db="EMBL/GenBank/DDBJ databases">
        <title>Qingshengfaniella alkalisoli gen. nov., sp. nov., isolated from saline soil.</title>
        <authorList>
            <person name="Xu L."/>
            <person name="Huang X.-X."/>
            <person name="Sun J.-Q."/>
        </authorList>
    </citation>
    <scope>NUCLEOTIDE SEQUENCE [LARGE SCALE GENOMIC DNA]</scope>
    <source>
        <strain evidence="9 10">DSM 27279</strain>
    </source>
</reference>
<dbReference type="RefSeq" id="WP_143948903.1">
    <property type="nucleotide sequence ID" value="NZ_BAABMB010000006.1"/>
</dbReference>
<feature type="domain" description="ABC transmembrane type-1" evidence="8">
    <location>
        <begin position="97"/>
        <end position="286"/>
    </location>
</feature>
<feature type="transmembrane region" description="Helical" evidence="7">
    <location>
        <begin position="218"/>
        <end position="242"/>
    </location>
</feature>
<evidence type="ECO:0000256" key="1">
    <source>
        <dbReference type="ARBA" id="ARBA00004651"/>
    </source>
</evidence>
<feature type="transmembrane region" description="Helical" evidence="7">
    <location>
        <begin position="136"/>
        <end position="155"/>
    </location>
</feature>
<name>A0A556AKK9_9BURK</name>
<keyword evidence="10" id="KW-1185">Reference proteome</keyword>
<keyword evidence="3" id="KW-1003">Cell membrane</keyword>
<dbReference type="InterPro" id="IPR025966">
    <property type="entry name" value="OppC_N"/>
</dbReference>
<keyword evidence="4 7" id="KW-0812">Transmembrane</keyword>
<keyword evidence="6 7" id="KW-0472">Membrane</keyword>
<accession>A0A556AKK9</accession>
<feature type="transmembrane region" description="Helical" evidence="7">
    <location>
        <begin position="262"/>
        <end position="286"/>
    </location>
</feature>
<dbReference type="Pfam" id="PF00528">
    <property type="entry name" value="BPD_transp_1"/>
    <property type="match status" value="1"/>
</dbReference>
<organism evidence="9 10">
    <name type="scientific">Verticiella sediminum</name>
    <dbReference type="NCBI Taxonomy" id="1247510"/>
    <lineage>
        <taxon>Bacteria</taxon>
        <taxon>Pseudomonadati</taxon>
        <taxon>Pseudomonadota</taxon>
        <taxon>Betaproteobacteria</taxon>
        <taxon>Burkholderiales</taxon>
        <taxon>Alcaligenaceae</taxon>
        <taxon>Verticiella</taxon>
    </lineage>
</organism>
<dbReference type="OrthoDB" id="9783218at2"/>
<comment type="caution">
    <text evidence="9">The sequence shown here is derived from an EMBL/GenBank/DDBJ whole genome shotgun (WGS) entry which is preliminary data.</text>
</comment>
<evidence type="ECO:0000259" key="8">
    <source>
        <dbReference type="PROSITE" id="PS50928"/>
    </source>
</evidence>
<evidence type="ECO:0000256" key="2">
    <source>
        <dbReference type="ARBA" id="ARBA00022448"/>
    </source>
</evidence>
<dbReference type="Proteomes" id="UP000318405">
    <property type="component" value="Unassembled WGS sequence"/>
</dbReference>
<dbReference type="InterPro" id="IPR000515">
    <property type="entry name" value="MetI-like"/>
</dbReference>
<gene>
    <name evidence="9" type="ORF">FOZ76_14065</name>
</gene>
<proteinExistence type="inferred from homology"/>
<dbReference type="CDD" id="cd06261">
    <property type="entry name" value="TM_PBP2"/>
    <property type="match status" value="1"/>
</dbReference>
<evidence type="ECO:0000256" key="6">
    <source>
        <dbReference type="ARBA" id="ARBA00023136"/>
    </source>
</evidence>
<dbReference type="PANTHER" id="PTHR43386:SF25">
    <property type="entry name" value="PEPTIDE ABC TRANSPORTER PERMEASE PROTEIN"/>
    <property type="match status" value="1"/>
</dbReference>
<evidence type="ECO:0000313" key="10">
    <source>
        <dbReference type="Proteomes" id="UP000318405"/>
    </source>
</evidence>
<dbReference type="EMBL" id="VLTJ01000028">
    <property type="protein sequence ID" value="TSH93385.1"/>
    <property type="molecule type" value="Genomic_DNA"/>
</dbReference>
<dbReference type="GO" id="GO:0005886">
    <property type="term" value="C:plasma membrane"/>
    <property type="evidence" value="ECO:0007669"/>
    <property type="project" value="UniProtKB-SubCell"/>
</dbReference>
<comment type="subcellular location">
    <subcellularLocation>
        <location evidence="1 7">Cell membrane</location>
        <topology evidence="1 7">Multi-pass membrane protein</topology>
    </subcellularLocation>
</comment>
<dbReference type="Gene3D" id="1.10.3720.10">
    <property type="entry name" value="MetI-like"/>
    <property type="match status" value="1"/>
</dbReference>
<dbReference type="SUPFAM" id="SSF161098">
    <property type="entry name" value="MetI-like"/>
    <property type="match status" value="1"/>
</dbReference>
<evidence type="ECO:0000256" key="4">
    <source>
        <dbReference type="ARBA" id="ARBA00022692"/>
    </source>
</evidence>
<keyword evidence="2 7" id="KW-0813">Transport</keyword>
<evidence type="ECO:0000256" key="5">
    <source>
        <dbReference type="ARBA" id="ARBA00022989"/>
    </source>
</evidence>
<feature type="transmembrane region" description="Helical" evidence="7">
    <location>
        <begin position="161"/>
        <end position="178"/>
    </location>
</feature>
<evidence type="ECO:0000256" key="3">
    <source>
        <dbReference type="ARBA" id="ARBA00022475"/>
    </source>
</evidence>
<sequence length="298" mass="31697">MSAIAPTPAAVGAPPAERSANGRLRTVVRRLARRPVALVAGALILLFVAIALLAPLISPYDPVQSNFMRVRLPPSWEHWMGTDEVGRDVFSRLIWGTRTSMLAGIIPVIVALVFSVPLGVISGYAGGWIDAVVMRLTDAMLAVPFLIVAIALAAFLGPDLWNAMIAIGIAALPVFLRLTRAAALTIRAEDYVEAARAVGASPLRIAFRHILPNMLPPLLVQGSVMAAAAIIAEASLSFLGLGQQPPAPSWGSMLNAAQRHMVAAPWMAIAPGAMIFLLVISLNVFGDQLRDALDTKRR</sequence>
<feature type="transmembrane region" description="Helical" evidence="7">
    <location>
        <begin position="35"/>
        <end position="57"/>
    </location>
</feature>
<evidence type="ECO:0000256" key="7">
    <source>
        <dbReference type="RuleBase" id="RU363032"/>
    </source>
</evidence>
<dbReference type="PANTHER" id="PTHR43386">
    <property type="entry name" value="OLIGOPEPTIDE TRANSPORT SYSTEM PERMEASE PROTEIN APPC"/>
    <property type="match status" value="1"/>
</dbReference>
<dbReference type="GO" id="GO:0055085">
    <property type="term" value="P:transmembrane transport"/>
    <property type="evidence" value="ECO:0007669"/>
    <property type="project" value="InterPro"/>
</dbReference>